<feature type="compositionally biased region" description="Polar residues" evidence="1">
    <location>
        <begin position="117"/>
        <end position="132"/>
    </location>
</feature>
<feature type="compositionally biased region" description="Low complexity" evidence="1">
    <location>
        <begin position="66"/>
        <end position="79"/>
    </location>
</feature>
<feature type="compositionally biased region" description="Polar residues" evidence="1">
    <location>
        <begin position="221"/>
        <end position="246"/>
    </location>
</feature>
<evidence type="ECO:0000256" key="1">
    <source>
        <dbReference type="SAM" id="MobiDB-lite"/>
    </source>
</evidence>
<name>A0A225ALX5_TALAT</name>
<sequence>MAPDLNSLPPSRSSTSSPLQPRTNSTWSTAAIEAHHSNGNNPQAPSPRSSSAAPTMNNISTDLSHRSSLSSSLRSSSHSNRPSVSEGRRRSGIGMHLNLNDPNPLGADNHHHEHRSPSFSNFFRTASPTSLGGSPIIGIGDPHHQRAPSLGELHQELEQEQEAQVNRLLQMIRQQQVQLQQLQQQQQNQPSNSGTAIVDDITPSSERSQSFPTVPPLPTPGSRSMQQVQSSFSTRRGSRASETMSPRLSAVPHSAQSSPAIDPVHSSVGSEWSILGGGNEAAIPSSSARRSSRDESVFYQAEAAMLTRENQMLQMRIRELERQLNELSSAANNNDHGSGGGASTGETVAAVSEAEGPEKT</sequence>
<evidence type="ECO:0000313" key="3">
    <source>
        <dbReference type="Proteomes" id="UP000214365"/>
    </source>
</evidence>
<organism evidence="2 3">
    <name type="scientific">Talaromyces atroroseus</name>
    <dbReference type="NCBI Taxonomy" id="1441469"/>
    <lineage>
        <taxon>Eukaryota</taxon>
        <taxon>Fungi</taxon>
        <taxon>Dikarya</taxon>
        <taxon>Ascomycota</taxon>
        <taxon>Pezizomycotina</taxon>
        <taxon>Eurotiomycetes</taxon>
        <taxon>Eurotiomycetidae</taxon>
        <taxon>Eurotiales</taxon>
        <taxon>Trichocomaceae</taxon>
        <taxon>Talaromyces</taxon>
        <taxon>Talaromyces sect. Trachyspermi</taxon>
    </lineage>
</organism>
<dbReference type="Proteomes" id="UP000214365">
    <property type="component" value="Unassembled WGS sequence"/>
</dbReference>
<dbReference type="GeneID" id="31002704"/>
<evidence type="ECO:0000313" key="2">
    <source>
        <dbReference type="EMBL" id="OKL62552.1"/>
    </source>
</evidence>
<dbReference type="OrthoDB" id="5407781at2759"/>
<feature type="compositionally biased region" description="Low complexity" evidence="1">
    <location>
        <begin position="7"/>
        <end position="23"/>
    </location>
</feature>
<protein>
    <submittedName>
        <fullName evidence="2">Uncharacterized protein</fullName>
    </submittedName>
</protein>
<dbReference type="EMBL" id="LFMY01000003">
    <property type="protein sequence ID" value="OKL62552.1"/>
    <property type="molecule type" value="Genomic_DNA"/>
</dbReference>
<feature type="compositionally biased region" description="Polar residues" evidence="1">
    <location>
        <begin position="326"/>
        <end position="336"/>
    </location>
</feature>
<feature type="compositionally biased region" description="Low complexity" evidence="1">
    <location>
        <begin position="42"/>
        <end position="54"/>
    </location>
</feature>
<feature type="compositionally biased region" description="Polar residues" evidence="1">
    <location>
        <begin position="202"/>
        <end position="212"/>
    </location>
</feature>
<gene>
    <name evidence="2" type="ORF">UA08_02949</name>
</gene>
<feature type="region of interest" description="Disordered" evidence="1">
    <location>
        <begin position="183"/>
        <end position="265"/>
    </location>
</feature>
<comment type="caution">
    <text evidence="2">The sequence shown here is derived from an EMBL/GenBank/DDBJ whole genome shotgun (WGS) entry which is preliminary data.</text>
</comment>
<reference evidence="2 3" key="1">
    <citation type="submission" date="2015-06" db="EMBL/GenBank/DDBJ databases">
        <title>Talaromyces atroroseus IBT 11181 draft genome.</title>
        <authorList>
            <person name="Rasmussen K.B."/>
            <person name="Rasmussen S."/>
            <person name="Petersen B."/>
            <person name="Sicheritz-Ponten T."/>
            <person name="Mortensen U.H."/>
            <person name="Thrane U."/>
        </authorList>
    </citation>
    <scope>NUCLEOTIDE SEQUENCE [LARGE SCALE GENOMIC DNA]</scope>
    <source>
        <strain evidence="2 3">IBT 11181</strain>
    </source>
</reference>
<proteinExistence type="predicted"/>
<dbReference type="AlphaFoldDB" id="A0A225ALX5"/>
<dbReference type="PANTHER" id="PTHR39610:SF2">
    <property type="entry name" value="BZIP DOMAIN-CONTAINING PROTEIN"/>
    <property type="match status" value="1"/>
</dbReference>
<feature type="region of interest" description="Disordered" evidence="1">
    <location>
        <begin position="1"/>
        <end position="147"/>
    </location>
</feature>
<dbReference type="PANTHER" id="PTHR39610">
    <property type="entry name" value="BZIP DOMAIN-CONTAINING PROTEIN-RELATED"/>
    <property type="match status" value="1"/>
</dbReference>
<dbReference type="RefSeq" id="XP_020122673.1">
    <property type="nucleotide sequence ID" value="XM_020265047.1"/>
</dbReference>
<keyword evidence="3" id="KW-1185">Reference proteome</keyword>
<feature type="region of interest" description="Disordered" evidence="1">
    <location>
        <begin position="326"/>
        <end position="360"/>
    </location>
</feature>
<accession>A0A225ALX5</accession>